<dbReference type="AlphaFoldDB" id="A0A0M3IQD8"/>
<proteinExistence type="predicted"/>
<keyword evidence="1" id="KW-1185">Reference proteome</keyword>
<accession>A0A0M3IQD8</accession>
<organism evidence="1 2">
    <name type="scientific">Ascaris lumbricoides</name>
    <name type="common">Giant roundworm</name>
    <dbReference type="NCBI Taxonomy" id="6252"/>
    <lineage>
        <taxon>Eukaryota</taxon>
        <taxon>Metazoa</taxon>
        <taxon>Ecdysozoa</taxon>
        <taxon>Nematoda</taxon>
        <taxon>Chromadorea</taxon>
        <taxon>Rhabditida</taxon>
        <taxon>Spirurina</taxon>
        <taxon>Ascaridomorpha</taxon>
        <taxon>Ascaridoidea</taxon>
        <taxon>Ascarididae</taxon>
        <taxon>Ascaris</taxon>
    </lineage>
</organism>
<name>A0A0M3IQD8_ASCLU</name>
<reference evidence="2" key="1">
    <citation type="submission" date="2017-02" db="UniProtKB">
        <authorList>
            <consortium name="WormBaseParasite"/>
        </authorList>
    </citation>
    <scope>IDENTIFICATION</scope>
</reference>
<dbReference type="WBParaSite" id="ALUE_0002096601-mRNA-1">
    <property type="protein sequence ID" value="ALUE_0002096601-mRNA-1"/>
    <property type="gene ID" value="ALUE_0002096601"/>
</dbReference>
<dbReference type="Proteomes" id="UP000036681">
    <property type="component" value="Unplaced"/>
</dbReference>
<sequence length="167" mass="19472">ILPRNITKLEIDVGSRAFIIRQEHEEHELIDDINSRLQTIFYSHPEQVPRQIDLHLCSDLPTTHRRTFRDAILDTTIKVIIRSFDSPLQAMSQFISFSLEYVSDVWKFTIIPALLINRLMTIRANEMLSHVVVSNVVAQWRIAVAYLRGGFVKILSKCSFQSWDLEY</sequence>
<evidence type="ECO:0000313" key="1">
    <source>
        <dbReference type="Proteomes" id="UP000036681"/>
    </source>
</evidence>
<protein>
    <submittedName>
        <fullName evidence="2">RNase H domain-containing protein</fullName>
    </submittedName>
</protein>
<evidence type="ECO:0000313" key="2">
    <source>
        <dbReference type="WBParaSite" id="ALUE_0002096601-mRNA-1"/>
    </source>
</evidence>